<reference evidence="2 3" key="1">
    <citation type="journal article" date="2010" name="Nat. Commun.">
        <title>The complete sequence of the smallest known nuclear genome from the microsporidian Encephalitozoon intestinalis.</title>
        <authorList>
            <person name="Corradi N."/>
            <person name="Pombert J.-F."/>
            <person name="Farinelli L."/>
            <person name="Didier E.S."/>
            <person name="Keeling P.J."/>
        </authorList>
    </citation>
    <scope>NUCLEOTIDE SEQUENCE [LARGE SCALE GENOMIC DNA]</scope>
    <source>
        <strain evidence="2 3">ATCC 50506</strain>
    </source>
</reference>
<dbReference type="RefSeq" id="XP_003073395.1">
    <property type="nucleotide sequence ID" value="XM_003073349.1"/>
</dbReference>
<dbReference type="VEuPathDB" id="MicrosporidiaDB:Eint_081030"/>
<sequence length="165" mass="19173">MEKNQAEPEKNISYTKLAFFFFVIRTVVIGLALLSGPYFALDDETTTFKMFIIFLDITNILQFIFQWDIIQRKILFQYLLYIPVLAYSLTLTITLIVDAHNTNSCNFKVEGKIKKLAIGYIYTYMGILLGEVALLPIIYRRLKSDFMWANFKKLGANTAINGKWR</sequence>
<keyword evidence="1" id="KW-1133">Transmembrane helix</keyword>
<reference evidence="2 3" key="2">
    <citation type="journal article" date="2012" name="Proc. Natl. Acad. Sci. U.S.A.">
        <title>Gain and loss of multiple functionally related, horizontally transferred genes in the reduced genomes of two microsporidian parasites.</title>
        <authorList>
            <person name="Pombert J.-F."/>
            <person name="Selman M."/>
            <person name="Burki F."/>
            <person name="Bardell F.T."/>
            <person name="Farinelli L."/>
            <person name="Solter L.F."/>
            <person name="Whitman D.W."/>
            <person name="Weiss L.M."/>
            <person name="Corradi N."/>
            <person name="Keeling P.J."/>
        </authorList>
    </citation>
    <scope>NUCLEOTIDE SEQUENCE [LARGE SCALE GENOMIC DNA]</scope>
    <source>
        <strain evidence="2 3">ATCC 50506</strain>
    </source>
</reference>
<keyword evidence="1" id="KW-0812">Transmembrane</keyword>
<feature type="transmembrane region" description="Helical" evidence="1">
    <location>
        <begin position="78"/>
        <end position="97"/>
    </location>
</feature>
<protein>
    <submittedName>
        <fullName evidence="2">Uncharacterized protein</fullName>
    </submittedName>
</protein>
<keyword evidence="1" id="KW-0472">Membrane</keyword>
<evidence type="ECO:0000313" key="2">
    <source>
        <dbReference type="EMBL" id="ADM12035.1"/>
    </source>
</evidence>
<dbReference type="KEGG" id="ein:Eint_081030"/>
<dbReference type="AlphaFoldDB" id="E0S8Q2"/>
<dbReference type="HOGENOM" id="CLU_1610742_0_0_1"/>
<dbReference type="Proteomes" id="UP000002313">
    <property type="component" value="Chromosome VIII"/>
</dbReference>
<accession>E0S8Q2</accession>
<dbReference type="EMBL" id="CP001949">
    <property type="protein sequence ID" value="ADM12035.1"/>
    <property type="molecule type" value="Genomic_DNA"/>
</dbReference>
<feature type="transmembrane region" description="Helical" evidence="1">
    <location>
        <begin position="20"/>
        <end position="41"/>
    </location>
</feature>
<dbReference type="OrthoDB" id="2191681at2759"/>
<feature type="transmembrane region" description="Helical" evidence="1">
    <location>
        <begin position="117"/>
        <end position="139"/>
    </location>
</feature>
<evidence type="ECO:0000313" key="3">
    <source>
        <dbReference type="Proteomes" id="UP000002313"/>
    </source>
</evidence>
<name>E0S8Q2_ENCIT</name>
<evidence type="ECO:0000256" key="1">
    <source>
        <dbReference type="SAM" id="Phobius"/>
    </source>
</evidence>
<gene>
    <name evidence="2" type="ORF">Eint_081030</name>
</gene>
<proteinExistence type="predicted"/>
<keyword evidence="3" id="KW-1185">Reference proteome</keyword>
<dbReference type="GeneID" id="9698223"/>
<organism evidence="2 3">
    <name type="scientific">Encephalitozoon intestinalis (strain ATCC 50506)</name>
    <name type="common">Microsporidian parasite</name>
    <name type="synonym">Septata intestinalis</name>
    <dbReference type="NCBI Taxonomy" id="876142"/>
    <lineage>
        <taxon>Eukaryota</taxon>
        <taxon>Fungi</taxon>
        <taxon>Fungi incertae sedis</taxon>
        <taxon>Microsporidia</taxon>
        <taxon>Unikaryonidae</taxon>
        <taxon>Encephalitozoon</taxon>
    </lineage>
</organism>
<feature type="transmembrane region" description="Helical" evidence="1">
    <location>
        <begin position="47"/>
        <end position="66"/>
    </location>
</feature>